<keyword evidence="1" id="KW-0732">Signal</keyword>
<dbReference type="AlphaFoldDB" id="K7QTH9"/>
<dbReference type="Pfam" id="PF13416">
    <property type="entry name" value="SBP_bac_8"/>
    <property type="match status" value="1"/>
</dbReference>
<proteinExistence type="predicted"/>
<name>K7QTH9_THEOS</name>
<dbReference type="RefSeq" id="WP_016328386.1">
    <property type="nucleotide sequence ID" value="NC_019386.1"/>
</dbReference>
<dbReference type="SUPFAM" id="SSF53850">
    <property type="entry name" value="Periplasmic binding protein-like II"/>
    <property type="match status" value="1"/>
</dbReference>
<feature type="signal peptide" evidence="1">
    <location>
        <begin position="1"/>
        <end position="21"/>
    </location>
</feature>
<keyword evidence="3" id="KW-1185">Reference proteome</keyword>
<dbReference type="PANTHER" id="PTHR43649:SF12">
    <property type="entry name" value="DIACETYLCHITOBIOSE BINDING PROTEIN DASA"/>
    <property type="match status" value="1"/>
</dbReference>
<dbReference type="PATRIC" id="fig|751945.3.peg.98"/>
<dbReference type="KEGG" id="tos:Theos_0103"/>
<protein>
    <submittedName>
        <fullName evidence="2">ABC-type sugar transport system, periplasmic component</fullName>
    </submittedName>
</protein>
<keyword evidence="2" id="KW-0762">Sugar transport</keyword>
<dbReference type="eggNOG" id="COG1653">
    <property type="taxonomic scope" value="Bacteria"/>
</dbReference>
<dbReference type="Gene3D" id="3.40.190.10">
    <property type="entry name" value="Periplasmic binding protein-like II"/>
    <property type="match status" value="1"/>
</dbReference>
<dbReference type="HOGENOM" id="CLU_031285_3_1_0"/>
<dbReference type="PANTHER" id="PTHR43649">
    <property type="entry name" value="ARABINOSE-BINDING PROTEIN-RELATED"/>
    <property type="match status" value="1"/>
</dbReference>
<accession>K7QTH9</accession>
<reference evidence="2 3" key="1">
    <citation type="journal article" date="2013" name="Genome Announc.">
        <title>Whole Genome Sequencing of Thermus oshimai JL-2 and Thermus thermophilus JL-18, Incomplete Denitrifiers from the United States Great Basin.</title>
        <authorList>
            <person name="Murugapiran S.K."/>
            <person name="Huntemann M."/>
            <person name="Wei C.L."/>
            <person name="Han J."/>
            <person name="Detter J.C."/>
            <person name="Han C.S."/>
            <person name="Erkkila T.H."/>
            <person name="Teshima H."/>
            <person name="Chen A."/>
            <person name="Kyrpides N."/>
            <person name="Mavrommatis K."/>
            <person name="Markowitz V."/>
            <person name="Szeto E."/>
            <person name="Ivanova N."/>
            <person name="Pagani I."/>
            <person name="Lam J."/>
            <person name="McDonald A.I."/>
            <person name="Dodsworth J.A."/>
            <person name="Pati A."/>
            <person name="Goodwin L."/>
            <person name="Peters L."/>
            <person name="Pitluck S."/>
            <person name="Woyke T."/>
            <person name="Hedlund B.P."/>
        </authorList>
    </citation>
    <scope>NUCLEOTIDE SEQUENCE</scope>
    <source>
        <strain evidence="2 3">JL-2</strain>
    </source>
</reference>
<dbReference type="InterPro" id="IPR050490">
    <property type="entry name" value="Bact_solute-bd_prot1"/>
</dbReference>
<feature type="chain" id="PRO_5003911500" evidence="1">
    <location>
        <begin position="22"/>
        <end position="387"/>
    </location>
</feature>
<evidence type="ECO:0000256" key="1">
    <source>
        <dbReference type="SAM" id="SignalP"/>
    </source>
</evidence>
<sequence length="387" mass="42015">MGRLGVVFGVALSLFPALAQAEVPFWHTLGQGGFLEAEAERFNALQSRYRLKPRFVGDYRELGLLLTAALRNGTQPPFLQVELSFLPVLARAGLLEPLTPPSMPLDPHLLALGRVGGKQWGLPLGVSFPVLYFNRSALEARGVSPPKTPEELFHAAKRLSSRASKGLLFSADLYSFSLLVLAQGGRLADGGEPWFQGGLPALRWLLGLGREGALQVRGYNELTQAALDFLRTKAFMAFGPSTLLPAVEARTDIPFPVGAVLFPTDPTGTLGASGAVFVLLKGASLQEKAAFQAFYAHLMDPVRQQDLAQGTHYIPLHVEAQATFFKTSVGRLLGNAKARLRPWHQDAPLVLWAGPLERALERVLKGGVAPERALEEAEREARTLTFP</sequence>
<evidence type="ECO:0000313" key="3">
    <source>
        <dbReference type="Proteomes" id="UP000000211"/>
    </source>
</evidence>
<dbReference type="InterPro" id="IPR006059">
    <property type="entry name" value="SBP"/>
</dbReference>
<organism evidence="2 3">
    <name type="scientific">Thermus oshimai JL-2</name>
    <dbReference type="NCBI Taxonomy" id="751945"/>
    <lineage>
        <taxon>Bacteria</taxon>
        <taxon>Thermotogati</taxon>
        <taxon>Deinococcota</taxon>
        <taxon>Deinococci</taxon>
        <taxon>Thermales</taxon>
        <taxon>Thermaceae</taxon>
        <taxon>Thermus</taxon>
    </lineage>
</organism>
<dbReference type="EMBL" id="CP003249">
    <property type="protein sequence ID" value="AFV75186.1"/>
    <property type="molecule type" value="Genomic_DNA"/>
</dbReference>
<gene>
    <name evidence="2" type="ORF">Theos_0103</name>
</gene>
<evidence type="ECO:0000313" key="2">
    <source>
        <dbReference type="EMBL" id="AFV75186.1"/>
    </source>
</evidence>
<keyword evidence="2" id="KW-0813">Transport</keyword>
<dbReference type="STRING" id="751945.Theos_0103"/>
<dbReference type="OrthoDB" id="29360at2"/>
<dbReference type="Proteomes" id="UP000000211">
    <property type="component" value="Chromosome"/>
</dbReference>